<evidence type="ECO:0000313" key="2">
    <source>
        <dbReference type="Proteomes" id="UP000789920"/>
    </source>
</evidence>
<keyword evidence="2" id="KW-1185">Reference proteome</keyword>
<feature type="non-terminal residue" evidence="1">
    <location>
        <position position="1"/>
    </location>
</feature>
<protein>
    <submittedName>
        <fullName evidence="1">23939_t:CDS:1</fullName>
    </submittedName>
</protein>
<comment type="caution">
    <text evidence="1">The sequence shown here is derived from an EMBL/GenBank/DDBJ whole genome shotgun (WGS) entry which is preliminary data.</text>
</comment>
<reference evidence="1" key="1">
    <citation type="submission" date="2021-06" db="EMBL/GenBank/DDBJ databases">
        <authorList>
            <person name="Kallberg Y."/>
            <person name="Tangrot J."/>
            <person name="Rosling A."/>
        </authorList>
    </citation>
    <scope>NUCLEOTIDE SEQUENCE</scope>
    <source>
        <strain evidence="1">MA461A</strain>
    </source>
</reference>
<sequence>TLQAIEKDTGKDSVFFLCKLTEGLDMGGLIANTLVFVFPKSEKEKINNLSGLLKINDLFSETKKPDFTLTQANIIAKKMSPSFFDRILADIKNKRQAKQGGSGPGPGNPGSPGTPGGPGDIPDNGNGPTTPTPSKDKNDVPPPPEDEVENRFNNDPAKQQIENNQQLTEDEKQAALKLLKTLISAEILIEKGQFNQLIFDELLAEKNKQSTAHKTLNENERIDGVIESLKSLKQTSQNSNQPTQNKDEFPF</sequence>
<name>A0ACA9RL26_9GLOM</name>
<accession>A0ACA9RL26</accession>
<proteinExistence type="predicted"/>
<organism evidence="1 2">
    <name type="scientific">Racocetra persica</name>
    <dbReference type="NCBI Taxonomy" id="160502"/>
    <lineage>
        <taxon>Eukaryota</taxon>
        <taxon>Fungi</taxon>
        <taxon>Fungi incertae sedis</taxon>
        <taxon>Mucoromycota</taxon>
        <taxon>Glomeromycotina</taxon>
        <taxon>Glomeromycetes</taxon>
        <taxon>Diversisporales</taxon>
        <taxon>Gigasporaceae</taxon>
        <taxon>Racocetra</taxon>
    </lineage>
</organism>
<dbReference type="Proteomes" id="UP000789920">
    <property type="component" value="Unassembled WGS sequence"/>
</dbReference>
<dbReference type="EMBL" id="CAJVQC010057200">
    <property type="protein sequence ID" value="CAG8797327.1"/>
    <property type="molecule type" value="Genomic_DNA"/>
</dbReference>
<evidence type="ECO:0000313" key="1">
    <source>
        <dbReference type="EMBL" id="CAG8797327.1"/>
    </source>
</evidence>
<gene>
    <name evidence="1" type="ORF">RPERSI_LOCUS20327</name>
</gene>